<protein>
    <submittedName>
        <fullName evidence="2">Peptidoglycan-binding protein</fullName>
    </submittedName>
</protein>
<sequence length="610" mass="64095">MFSSSGIDPPDAESANARPRNRRANAATVGTARTSSGERYGNAAVSPGPAFSSFTTWGGIGMGDGSNAGNSSSRRGGLLSPGSSAWVPSWSSIQEFASTLLASTDSTPAAEAARRRKSGAPRRLPDSWGPAPPEASGSRPGLQDVAAGPVAARDAELRARKKASVLESHPGVNGGLDTRGKFKRRTSDDDLRITATDAGHEAEDCMVYVHHVRPTDTYFGIILKYRCREDVFRRANGLWTRDNIQIRKWLALPVDACEIKGRPCDDPSLVSKSPPAGSSGDYLTSPSASTGSKTRAKAASGDAAGPAWTHVRWVRLESCPDPVEIARVSRTALGYFPPRRKKSIHSTVSSLSTPRQSIDIPADNGLLADRTALPESPRRGSRRQSQGMLGGRAARGASPVSSSPLAGIDGVGAEDTRPAWMRRPGGVGSMGSSVHAPGPARDYFNKWTTKHLPGLTIETLPSMSVMGSETARFGFRDGEEMPGLVESTTDESRDLSLDSGQDSGLDKAAASIEMWLRGAFAKGQGTSSGTGSPAPSSLASRISRQAEDTTGDLIELEDGPGEDGVHGFGSDRTPTGAGSSSWRLDRQGSMRGRNAASASRSPLAKGKKAD</sequence>
<dbReference type="RefSeq" id="XP_014168084.1">
    <property type="nucleotide sequence ID" value="XM_014312609.1"/>
</dbReference>
<dbReference type="PANTHER" id="PTHR20932">
    <property type="entry name" value="LYSM AND PUTATIVE PEPTIDOGLYCAN-BINDING DOMAIN-CONTAINING PROTEIN"/>
    <property type="match status" value="1"/>
</dbReference>
<accession>F0XUS5</accession>
<feature type="region of interest" description="Disordered" evidence="1">
    <location>
        <begin position="522"/>
        <end position="610"/>
    </location>
</feature>
<dbReference type="Gene3D" id="3.10.350.10">
    <property type="entry name" value="LysM domain"/>
    <property type="match status" value="1"/>
</dbReference>
<feature type="region of interest" description="Disordered" evidence="1">
    <location>
        <begin position="477"/>
        <end position="503"/>
    </location>
</feature>
<dbReference type="Proteomes" id="UP000007796">
    <property type="component" value="Unassembled WGS sequence"/>
</dbReference>
<feature type="region of interest" description="Disordered" evidence="1">
    <location>
        <begin position="265"/>
        <end position="303"/>
    </location>
</feature>
<evidence type="ECO:0000313" key="3">
    <source>
        <dbReference type="Proteomes" id="UP000007796"/>
    </source>
</evidence>
<dbReference type="EMBL" id="GL630006">
    <property type="protein sequence ID" value="EFW98601.1"/>
    <property type="molecule type" value="Genomic_DNA"/>
</dbReference>
<feature type="region of interest" description="Disordered" evidence="1">
    <location>
        <begin position="343"/>
        <end position="417"/>
    </location>
</feature>
<name>F0XUS5_GROCL</name>
<dbReference type="GeneID" id="25977666"/>
<dbReference type="InterPro" id="IPR045030">
    <property type="entry name" value="LYSM1-4"/>
</dbReference>
<feature type="compositionally biased region" description="Polar residues" evidence="1">
    <location>
        <begin position="572"/>
        <end position="582"/>
    </location>
</feature>
<dbReference type="HOGENOM" id="CLU_015384_0_0_1"/>
<reference evidence="2 3" key="1">
    <citation type="journal article" date="2011" name="Proc. Natl. Acad. Sci. U.S.A.">
        <title>Genome and transcriptome analyses of the mountain pine beetle-fungal symbiont Grosmannia clavigera, a lodgepole pine pathogen.</title>
        <authorList>
            <person name="DiGuistini S."/>
            <person name="Wang Y."/>
            <person name="Liao N.Y."/>
            <person name="Taylor G."/>
            <person name="Tanguay P."/>
            <person name="Feau N."/>
            <person name="Henrissat B."/>
            <person name="Chan S.K."/>
            <person name="Hesse-Orce U."/>
            <person name="Alamouti S.M."/>
            <person name="Tsui C.K.M."/>
            <person name="Docking R.T."/>
            <person name="Levasseur A."/>
            <person name="Haridas S."/>
            <person name="Robertson G."/>
            <person name="Birol I."/>
            <person name="Holt R.A."/>
            <person name="Marra M.A."/>
            <person name="Hamelin R.C."/>
            <person name="Hirst M."/>
            <person name="Jones S.J.M."/>
            <person name="Bohlmann J."/>
            <person name="Breuil C."/>
        </authorList>
    </citation>
    <scope>NUCLEOTIDE SEQUENCE [LARGE SCALE GENOMIC DNA]</scope>
    <source>
        <strain evidence="3">kw1407 / UAMH 11150</strain>
    </source>
</reference>
<dbReference type="STRING" id="655863.F0XUS5"/>
<dbReference type="OrthoDB" id="2192830at2759"/>
<dbReference type="InParanoid" id="F0XUS5"/>
<dbReference type="InterPro" id="IPR036779">
    <property type="entry name" value="LysM_dom_sf"/>
</dbReference>
<proteinExistence type="predicted"/>
<dbReference type="PANTHER" id="PTHR20932:SF8">
    <property type="entry name" value="LD22649P"/>
    <property type="match status" value="1"/>
</dbReference>
<organism evidence="3">
    <name type="scientific">Grosmannia clavigera (strain kw1407 / UAMH 11150)</name>
    <name type="common">Blue stain fungus</name>
    <name type="synonym">Graphiocladiella clavigera</name>
    <dbReference type="NCBI Taxonomy" id="655863"/>
    <lineage>
        <taxon>Eukaryota</taxon>
        <taxon>Fungi</taxon>
        <taxon>Dikarya</taxon>
        <taxon>Ascomycota</taxon>
        <taxon>Pezizomycotina</taxon>
        <taxon>Sordariomycetes</taxon>
        <taxon>Sordariomycetidae</taxon>
        <taxon>Ophiostomatales</taxon>
        <taxon>Ophiostomataceae</taxon>
        <taxon>Leptographium</taxon>
    </lineage>
</organism>
<evidence type="ECO:0000313" key="2">
    <source>
        <dbReference type="EMBL" id="EFW98601.1"/>
    </source>
</evidence>
<feature type="compositionally biased region" description="Polar residues" evidence="1">
    <location>
        <begin position="281"/>
        <end position="293"/>
    </location>
</feature>
<dbReference type="eggNOG" id="ENOG502S8VS">
    <property type="taxonomic scope" value="Eukaryota"/>
</dbReference>
<feature type="compositionally biased region" description="Low complexity" evidence="1">
    <location>
        <begin position="67"/>
        <end position="85"/>
    </location>
</feature>
<feature type="region of interest" description="Disordered" evidence="1">
    <location>
        <begin position="105"/>
        <end position="183"/>
    </location>
</feature>
<evidence type="ECO:0000256" key="1">
    <source>
        <dbReference type="SAM" id="MobiDB-lite"/>
    </source>
</evidence>
<dbReference type="AlphaFoldDB" id="F0XUS5"/>
<feature type="region of interest" description="Disordered" evidence="1">
    <location>
        <begin position="1"/>
        <end position="85"/>
    </location>
</feature>
<feature type="compositionally biased region" description="Low complexity" evidence="1">
    <location>
        <begin position="527"/>
        <end position="540"/>
    </location>
</feature>
<feature type="compositionally biased region" description="Polar residues" evidence="1">
    <location>
        <begin position="345"/>
        <end position="356"/>
    </location>
</feature>
<keyword evidence="3" id="KW-1185">Reference proteome</keyword>
<gene>
    <name evidence="2" type="ORF">CMQ_4453</name>
</gene>